<proteinExistence type="predicted"/>
<dbReference type="Gene3D" id="3.40.50.720">
    <property type="entry name" value="NAD(P)-binding Rossmann-like Domain"/>
    <property type="match status" value="1"/>
</dbReference>
<name>A0A226Q4W0_9BACL</name>
<evidence type="ECO:0000313" key="4">
    <source>
        <dbReference type="Proteomes" id="UP000198378"/>
    </source>
</evidence>
<feature type="domain" description="6-phosphogluconate dehydrogenase NADP-binding" evidence="1">
    <location>
        <begin position="6"/>
        <end position="132"/>
    </location>
</feature>
<dbReference type="InterPro" id="IPR036291">
    <property type="entry name" value="NAD(P)-bd_dom_sf"/>
</dbReference>
<dbReference type="Pfam" id="PF09130">
    <property type="entry name" value="DUF1932"/>
    <property type="match status" value="1"/>
</dbReference>
<protein>
    <submittedName>
        <fullName evidence="3">Phosphogluconate dehydrogenase</fullName>
    </submittedName>
</protein>
<keyword evidence="4" id="KW-1185">Reference proteome</keyword>
<dbReference type="GO" id="GO:0050661">
    <property type="term" value="F:NADP binding"/>
    <property type="evidence" value="ECO:0007669"/>
    <property type="project" value="InterPro"/>
</dbReference>
<organism evidence="3 4">
    <name type="scientific">Geobacillus thermocatenulatus</name>
    <dbReference type="NCBI Taxonomy" id="33938"/>
    <lineage>
        <taxon>Bacteria</taxon>
        <taxon>Bacillati</taxon>
        <taxon>Bacillota</taxon>
        <taxon>Bacilli</taxon>
        <taxon>Bacillales</taxon>
        <taxon>Anoxybacillaceae</taxon>
        <taxon>Geobacillus</taxon>
        <taxon>Geobacillus thermoleovorans group</taxon>
    </lineage>
</organism>
<gene>
    <name evidence="3" type="ORF">B9L19_14855</name>
</gene>
<feature type="domain" description="Phosphogluconate dehydrogenase NAD-binding putative C-terminal" evidence="2">
    <location>
        <begin position="200"/>
        <end position="267"/>
    </location>
</feature>
<sequence>MIAPSIGFIGFGEAAFALSSGLLEEKKITSIFAYDINSDHPLYGAMIRERAAALGIPLTASLKELCENTIHLFCTASAKVAEMIAENIQPFLHTDHCYIDMNAASPMTMERVAARIAETGASFIDAAVMDAVPLKKHKVPIYVSGSKALGFAEEANGWGMNVTFIGETPGSSSAIKMFRSIFMKGVSALLLETLHASRIYGVEETVLASLNESITAQPLQETADLLLPRTAIHAERRVAEMREVMATLGMLGIDATMSEAVAAKLQWLADHRIRELWNGHLPQHYDALLEMLEGKNRKKTDDYQN</sequence>
<dbReference type="EMBL" id="NEWK01000002">
    <property type="protein sequence ID" value="OXB86767.1"/>
    <property type="molecule type" value="Genomic_DNA"/>
</dbReference>
<dbReference type="InterPro" id="IPR013328">
    <property type="entry name" value="6PGD_dom2"/>
</dbReference>
<comment type="caution">
    <text evidence="3">The sequence shown here is derived from an EMBL/GenBank/DDBJ whole genome shotgun (WGS) entry which is preliminary data.</text>
</comment>
<evidence type="ECO:0000313" key="3">
    <source>
        <dbReference type="EMBL" id="OXB86767.1"/>
    </source>
</evidence>
<reference evidence="3 4" key="1">
    <citation type="submission" date="2017-05" db="EMBL/GenBank/DDBJ databases">
        <title>The genome sequence of Geobacillus thermocatenulatus DSM 730.</title>
        <authorList>
            <person name="Ramaloko W.T."/>
            <person name="Koen N."/>
            <person name="Polliack S."/>
            <person name="Aliyu H."/>
            <person name="Lebre P."/>
            <person name="Mohr T."/>
            <person name="Oswald F."/>
            <person name="Zwick M."/>
            <person name="Neumann A."/>
            <person name="Syldatk C."/>
            <person name="Cowan D."/>
            <person name="De Maayer P."/>
        </authorList>
    </citation>
    <scope>NUCLEOTIDE SEQUENCE [LARGE SCALE GENOMIC DNA]</scope>
    <source>
        <strain evidence="3 4">BGSC 93A1</strain>
    </source>
</reference>
<dbReference type="RefSeq" id="WP_089113972.1">
    <property type="nucleotide sequence ID" value="NZ_CP018058.1"/>
</dbReference>
<dbReference type="InterPro" id="IPR006115">
    <property type="entry name" value="6PGDH_NADP-bd"/>
</dbReference>
<dbReference type="KEGG" id="gtm:GT3921_15955"/>
<evidence type="ECO:0000259" key="1">
    <source>
        <dbReference type="Pfam" id="PF03446"/>
    </source>
</evidence>
<dbReference type="Pfam" id="PF03446">
    <property type="entry name" value="NAD_binding_2"/>
    <property type="match status" value="1"/>
</dbReference>
<dbReference type="AlphaFoldDB" id="A0A226Q4W0"/>
<dbReference type="SUPFAM" id="SSF48179">
    <property type="entry name" value="6-phosphogluconate dehydrogenase C-terminal domain-like"/>
    <property type="match status" value="1"/>
</dbReference>
<dbReference type="InterPro" id="IPR015814">
    <property type="entry name" value="Pgluconate_DH_NAD-bd_C"/>
</dbReference>
<dbReference type="Gene3D" id="1.10.1040.10">
    <property type="entry name" value="N-(1-d-carboxylethyl)-l-norvaline Dehydrogenase, domain 2"/>
    <property type="match status" value="1"/>
</dbReference>
<evidence type="ECO:0000259" key="2">
    <source>
        <dbReference type="Pfam" id="PF09130"/>
    </source>
</evidence>
<dbReference type="Proteomes" id="UP000198378">
    <property type="component" value="Unassembled WGS sequence"/>
</dbReference>
<accession>A0A226Q4W0</accession>
<dbReference type="SUPFAM" id="SSF51735">
    <property type="entry name" value="NAD(P)-binding Rossmann-fold domains"/>
    <property type="match status" value="1"/>
</dbReference>
<dbReference type="InterPro" id="IPR008927">
    <property type="entry name" value="6-PGluconate_DH-like_C_sf"/>
</dbReference>